<name>A0AA38R319_9PEZI</name>
<dbReference type="PANTHER" id="PTHR42080">
    <property type="entry name" value="SRR1 DOMAIN-CONTAINING PROTEIN"/>
    <property type="match status" value="1"/>
</dbReference>
<reference evidence="2" key="1">
    <citation type="submission" date="2022-07" db="EMBL/GenBank/DDBJ databases">
        <title>Fungi with potential for degradation of polypropylene.</title>
        <authorList>
            <person name="Gostincar C."/>
        </authorList>
    </citation>
    <scope>NUCLEOTIDE SEQUENCE</scope>
    <source>
        <strain evidence="2">EXF-13287</strain>
    </source>
</reference>
<gene>
    <name evidence="2" type="ORF">NKR19_g8810</name>
</gene>
<proteinExistence type="predicted"/>
<comment type="caution">
    <text evidence="2">The sequence shown here is derived from an EMBL/GenBank/DDBJ whole genome shotgun (WGS) entry which is preliminary data.</text>
</comment>
<accession>A0AA38R319</accession>
<keyword evidence="3" id="KW-1185">Reference proteome</keyword>
<evidence type="ECO:0000259" key="1">
    <source>
        <dbReference type="Pfam" id="PF07985"/>
    </source>
</evidence>
<sequence length="358" mass="40230">MPPDTPLLVYGCTPWRLSSQRVADLYNSGAKLWTKSDLTDIERQLEQSETLDWFVIRCVDGSQVHIKNPIQGARTPIWKPFVVFQDYWKLVLGNTLDHPGTEYCSYRIDWKNYLAQDFRGSIEDWQRLFATKQRLWNESITCASFRAVLQKVAAHQRVTKVVCFGLGDMARRDPAITALPPQHTGKLPEQESDGASVDGPMMQHAMAITLADELGRRDGGGDGVVRLLAQDPQYRENTKEFLKTRGFQIVGDFGAGGFQDVDDESIVISCWTGAPIKQIIADIARPVAVITLGDNGVILNRFSRPYADGESPRTRQMWQGYDRWDFPISSVEAELMKGFDPLKIFVRRAGSEANASVA</sequence>
<dbReference type="PANTHER" id="PTHR42080:SF3">
    <property type="entry name" value="SRR1-LIKE DOMAIN-CONTAINING PROTEIN"/>
    <property type="match status" value="1"/>
</dbReference>
<dbReference type="AlphaFoldDB" id="A0AA38R319"/>
<feature type="domain" description="SRR1-like" evidence="1">
    <location>
        <begin position="148"/>
        <end position="267"/>
    </location>
</feature>
<evidence type="ECO:0000313" key="2">
    <source>
        <dbReference type="EMBL" id="KAJ9134060.1"/>
    </source>
</evidence>
<dbReference type="EMBL" id="JANBVN010000189">
    <property type="protein sequence ID" value="KAJ9134060.1"/>
    <property type="molecule type" value="Genomic_DNA"/>
</dbReference>
<dbReference type="InterPro" id="IPR012942">
    <property type="entry name" value="SRR1-like"/>
</dbReference>
<dbReference type="Proteomes" id="UP001174691">
    <property type="component" value="Unassembled WGS sequence"/>
</dbReference>
<organism evidence="2 3">
    <name type="scientific">Coniochaeta hoffmannii</name>
    <dbReference type="NCBI Taxonomy" id="91930"/>
    <lineage>
        <taxon>Eukaryota</taxon>
        <taxon>Fungi</taxon>
        <taxon>Dikarya</taxon>
        <taxon>Ascomycota</taxon>
        <taxon>Pezizomycotina</taxon>
        <taxon>Sordariomycetes</taxon>
        <taxon>Sordariomycetidae</taxon>
        <taxon>Coniochaetales</taxon>
        <taxon>Coniochaetaceae</taxon>
        <taxon>Coniochaeta</taxon>
    </lineage>
</organism>
<evidence type="ECO:0000313" key="3">
    <source>
        <dbReference type="Proteomes" id="UP001174691"/>
    </source>
</evidence>
<dbReference type="Pfam" id="PF07985">
    <property type="entry name" value="SRR1"/>
    <property type="match status" value="1"/>
</dbReference>
<protein>
    <submittedName>
        <fullName evidence="2">SRR1-like domain</fullName>
    </submittedName>
</protein>